<evidence type="ECO:0000256" key="2">
    <source>
        <dbReference type="SAM" id="MobiDB-lite"/>
    </source>
</evidence>
<dbReference type="EMBL" id="CAMPGE010002648">
    <property type="protein sequence ID" value="CAI2361459.1"/>
    <property type="molecule type" value="Genomic_DNA"/>
</dbReference>
<keyword evidence="4" id="KW-1185">Reference proteome</keyword>
<name>A0AAD1U9G6_EUPCR</name>
<dbReference type="Proteomes" id="UP001295684">
    <property type="component" value="Unassembled WGS sequence"/>
</dbReference>
<accession>A0AAD1U9G6</accession>
<evidence type="ECO:0000313" key="3">
    <source>
        <dbReference type="EMBL" id="CAI2361459.1"/>
    </source>
</evidence>
<feature type="region of interest" description="Disordered" evidence="2">
    <location>
        <begin position="56"/>
        <end position="89"/>
    </location>
</feature>
<dbReference type="AlphaFoldDB" id="A0AAD1U9G6"/>
<organism evidence="3 4">
    <name type="scientific">Euplotes crassus</name>
    <dbReference type="NCBI Taxonomy" id="5936"/>
    <lineage>
        <taxon>Eukaryota</taxon>
        <taxon>Sar</taxon>
        <taxon>Alveolata</taxon>
        <taxon>Ciliophora</taxon>
        <taxon>Intramacronucleata</taxon>
        <taxon>Spirotrichea</taxon>
        <taxon>Hypotrichia</taxon>
        <taxon>Euplotida</taxon>
        <taxon>Euplotidae</taxon>
        <taxon>Moneuplotes</taxon>
    </lineage>
</organism>
<sequence length="356" mass="42280">MPHLHAEAPLPALCACRRNNWDREFPKVNFEELTQAPPIQSFLMDLGRNKNIFNENKLKNKRSTSKKRKKETNSFGSRHSYNTSPNQPTFENSFASKIRGCTGADEWKSTETLSRLEFHSLKQRKDIKDLQKQKVLNFKALRMQKQEQKLALQRLLAKAKRNKCRSEVKSLQKRNTKLKKQLAEWEQQKEQKEQQLLEQLQKEKERKNAQSKREKQQRKFQLEKIKQYKIEAQKSQSQIDQRQLEKDRFILEICKKKNRLKQEINKLRQSQRTGIPRYDLNTSELLRPVQMSSSRDDIIPEEPIRSRAKSKSPKVIRRYFKKYGQNHIEAIAHLNTTVSALGVYNNPLPTLRRVYR</sequence>
<feature type="coiled-coil region" evidence="1">
    <location>
        <begin position="138"/>
        <end position="270"/>
    </location>
</feature>
<evidence type="ECO:0000256" key="1">
    <source>
        <dbReference type="SAM" id="Coils"/>
    </source>
</evidence>
<protein>
    <submittedName>
        <fullName evidence="3">Uncharacterized protein</fullName>
    </submittedName>
</protein>
<feature type="compositionally biased region" description="Basic residues" evidence="2">
    <location>
        <begin position="59"/>
        <end position="70"/>
    </location>
</feature>
<feature type="compositionally biased region" description="Polar residues" evidence="2">
    <location>
        <begin position="75"/>
        <end position="89"/>
    </location>
</feature>
<keyword evidence="1" id="KW-0175">Coiled coil</keyword>
<gene>
    <name evidence="3" type="ORF">ECRASSUSDP1_LOCUS2770</name>
</gene>
<proteinExistence type="predicted"/>
<reference evidence="3" key="1">
    <citation type="submission" date="2023-07" db="EMBL/GenBank/DDBJ databases">
        <authorList>
            <consortium name="AG Swart"/>
            <person name="Singh M."/>
            <person name="Singh A."/>
            <person name="Seah K."/>
            <person name="Emmerich C."/>
        </authorList>
    </citation>
    <scope>NUCLEOTIDE SEQUENCE</scope>
    <source>
        <strain evidence="3">DP1</strain>
    </source>
</reference>
<comment type="caution">
    <text evidence="3">The sequence shown here is derived from an EMBL/GenBank/DDBJ whole genome shotgun (WGS) entry which is preliminary data.</text>
</comment>
<evidence type="ECO:0000313" key="4">
    <source>
        <dbReference type="Proteomes" id="UP001295684"/>
    </source>
</evidence>